<feature type="domain" description="Aldehyde dehydrogenase" evidence="4">
    <location>
        <begin position="23"/>
        <end position="482"/>
    </location>
</feature>
<dbReference type="RefSeq" id="XP_008874206.1">
    <property type="nucleotide sequence ID" value="XM_008875984.1"/>
</dbReference>
<dbReference type="GeneID" id="20086864"/>
<dbReference type="FunFam" id="3.40.309.10:FF:000009">
    <property type="entry name" value="Aldehyde dehydrogenase A"/>
    <property type="match status" value="1"/>
</dbReference>
<name>A0A024TS49_9STRA</name>
<dbReference type="eggNOG" id="KOG2450">
    <property type="taxonomic scope" value="Eukaryota"/>
</dbReference>
<dbReference type="PROSITE" id="PS00687">
    <property type="entry name" value="ALDEHYDE_DEHYDR_GLU"/>
    <property type="match status" value="1"/>
</dbReference>
<dbReference type="Gene3D" id="3.40.309.10">
    <property type="entry name" value="Aldehyde Dehydrogenase, Chain A, domain 2"/>
    <property type="match status" value="1"/>
</dbReference>
<dbReference type="AlphaFoldDB" id="A0A024TS49"/>
<dbReference type="InterPro" id="IPR016162">
    <property type="entry name" value="Ald_DH_N"/>
</dbReference>
<sequence length="489" mass="52632">MLGFLKAKNVSSLRRHVANRAFSSFAVQNPYTLKTEFEVAQHSSKESADILVRVKKAQREWASVSLDERKAICTKWTDVLNANIDTIATDISRQMGKPLSQAVGEVKGTIQRAKIMIGLADRALAPTTSFPTSKDPGLFREISKEPIGVVFVIAPWNYPMMTVVNSVVPALLAGNGVLLKHSPQTPLCGDHYERTLHEAGVPRDLLRSVHCSHASAAAVIANPLVNYVSFTGSVRGGAQVHAAIGASRFINSTLELGGKDAMYVAPDADIETAASGLVDGACYNAGQSCCGVERVYVHRSQYESFLDAAVPHFNAYKLGNPLEEGTTLGPMALASAGDALAHHVADAVAKGAKVVTRSRNPAETRDATGHGRFFPPTLVRDCTHDMAIMKDESFGPILGVMAVDSDEEAVKLMNDSSYGLTAGIFTKDMDRAKRLGKQLEAGTIYMNRCDAVDAYLPWTGVKDTGKGHSLSEHGFAAFTQLKGWNFKLP</sequence>
<dbReference type="STRING" id="157072.A0A024TS49"/>
<dbReference type="InterPro" id="IPR016163">
    <property type="entry name" value="Ald_DH_C"/>
</dbReference>
<accession>A0A024TS49</accession>
<dbReference type="OrthoDB" id="310895at2759"/>
<dbReference type="InterPro" id="IPR029510">
    <property type="entry name" value="Ald_DH_CS_GLU"/>
</dbReference>
<evidence type="ECO:0000256" key="1">
    <source>
        <dbReference type="ARBA" id="ARBA00023002"/>
    </source>
</evidence>
<evidence type="ECO:0000259" key="4">
    <source>
        <dbReference type="Pfam" id="PF00171"/>
    </source>
</evidence>
<organism evidence="5">
    <name type="scientific">Aphanomyces invadans</name>
    <dbReference type="NCBI Taxonomy" id="157072"/>
    <lineage>
        <taxon>Eukaryota</taxon>
        <taxon>Sar</taxon>
        <taxon>Stramenopiles</taxon>
        <taxon>Oomycota</taxon>
        <taxon>Saprolegniomycetes</taxon>
        <taxon>Saprolegniales</taxon>
        <taxon>Verrucalvaceae</taxon>
        <taxon>Aphanomyces</taxon>
    </lineage>
</organism>
<reference evidence="5" key="1">
    <citation type="submission" date="2013-12" db="EMBL/GenBank/DDBJ databases">
        <title>The Genome Sequence of Aphanomyces invadans NJM9701.</title>
        <authorList>
            <consortium name="The Broad Institute Genomics Platform"/>
            <person name="Russ C."/>
            <person name="Tyler B."/>
            <person name="van West P."/>
            <person name="Dieguez-Uribeondo J."/>
            <person name="Young S.K."/>
            <person name="Zeng Q."/>
            <person name="Gargeya S."/>
            <person name="Fitzgerald M."/>
            <person name="Abouelleil A."/>
            <person name="Alvarado L."/>
            <person name="Chapman S.B."/>
            <person name="Gainer-Dewar J."/>
            <person name="Goldberg J."/>
            <person name="Griggs A."/>
            <person name="Gujja S."/>
            <person name="Hansen M."/>
            <person name="Howarth C."/>
            <person name="Imamovic A."/>
            <person name="Ireland A."/>
            <person name="Larimer J."/>
            <person name="McCowan C."/>
            <person name="Murphy C."/>
            <person name="Pearson M."/>
            <person name="Poon T.W."/>
            <person name="Priest M."/>
            <person name="Roberts A."/>
            <person name="Saif S."/>
            <person name="Shea T."/>
            <person name="Sykes S."/>
            <person name="Wortman J."/>
            <person name="Nusbaum C."/>
            <person name="Birren B."/>
        </authorList>
    </citation>
    <scope>NUCLEOTIDE SEQUENCE [LARGE SCALE GENOMIC DNA]</scope>
    <source>
        <strain evidence="5">NJM9701</strain>
    </source>
</reference>
<dbReference type="InterPro" id="IPR015590">
    <property type="entry name" value="Aldehyde_DH_dom"/>
</dbReference>
<protein>
    <recommendedName>
        <fullName evidence="4">Aldehyde dehydrogenase domain-containing protein</fullName>
    </recommendedName>
</protein>
<evidence type="ECO:0000256" key="3">
    <source>
        <dbReference type="RuleBase" id="RU003345"/>
    </source>
</evidence>
<dbReference type="SUPFAM" id="SSF53720">
    <property type="entry name" value="ALDH-like"/>
    <property type="match status" value="1"/>
</dbReference>
<dbReference type="InterPro" id="IPR016161">
    <property type="entry name" value="Ald_DH/histidinol_DH"/>
</dbReference>
<feature type="active site" evidence="2">
    <location>
        <position position="255"/>
    </location>
</feature>
<comment type="similarity">
    <text evidence="3">Belongs to the aldehyde dehydrogenase family.</text>
</comment>
<dbReference type="Pfam" id="PF00171">
    <property type="entry name" value="Aldedh"/>
    <property type="match status" value="1"/>
</dbReference>
<dbReference type="Gene3D" id="3.40.605.10">
    <property type="entry name" value="Aldehyde Dehydrogenase, Chain A, domain 1"/>
    <property type="match status" value="1"/>
</dbReference>
<dbReference type="GO" id="GO:0016620">
    <property type="term" value="F:oxidoreductase activity, acting on the aldehyde or oxo group of donors, NAD or NADP as acceptor"/>
    <property type="evidence" value="ECO:0007669"/>
    <property type="project" value="InterPro"/>
</dbReference>
<dbReference type="EMBL" id="KI913974">
    <property type="protein sequence ID" value="ETV96960.1"/>
    <property type="molecule type" value="Genomic_DNA"/>
</dbReference>
<dbReference type="VEuPathDB" id="FungiDB:H310_09814"/>
<evidence type="ECO:0000256" key="2">
    <source>
        <dbReference type="PROSITE-ProRule" id="PRU10007"/>
    </source>
</evidence>
<evidence type="ECO:0000313" key="5">
    <source>
        <dbReference type="EMBL" id="ETV96960.1"/>
    </source>
</evidence>
<keyword evidence="1 3" id="KW-0560">Oxidoreductase</keyword>
<proteinExistence type="inferred from homology"/>
<dbReference type="PANTHER" id="PTHR11699">
    <property type="entry name" value="ALDEHYDE DEHYDROGENASE-RELATED"/>
    <property type="match status" value="1"/>
</dbReference>
<gene>
    <name evidence="5" type="ORF">H310_09814</name>
</gene>
<dbReference type="CDD" id="cd07102">
    <property type="entry name" value="ALDH_EDX86601"/>
    <property type="match status" value="1"/>
</dbReference>
<feature type="non-terminal residue" evidence="5">
    <location>
        <position position="1"/>
    </location>
</feature>